<organism evidence="2 3">
    <name type="scientific">Trichinella papuae</name>
    <dbReference type="NCBI Taxonomy" id="268474"/>
    <lineage>
        <taxon>Eukaryota</taxon>
        <taxon>Metazoa</taxon>
        <taxon>Ecdysozoa</taxon>
        <taxon>Nematoda</taxon>
        <taxon>Enoplea</taxon>
        <taxon>Dorylaimia</taxon>
        <taxon>Trichinellida</taxon>
        <taxon>Trichinellidae</taxon>
        <taxon>Trichinella</taxon>
    </lineage>
</organism>
<sequence length="102" mass="11354">MCLLLMIKPVKQGEAHLMILLNAELGRQREDESESEIESENESEKSKQASKQASTVELSLAVACLSVFRRQLAALTAFCKERSDDGLLVEARLSPPYFILSI</sequence>
<keyword evidence="3" id="KW-1185">Reference proteome</keyword>
<evidence type="ECO:0000256" key="1">
    <source>
        <dbReference type="SAM" id="MobiDB-lite"/>
    </source>
</evidence>
<dbReference type="Proteomes" id="UP000054843">
    <property type="component" value="Unassembled WGS sequence"/>
</dbReference>
<feature type="compositionally biased region" description="Acidic residues" evidence="1">
    <location>
        <begin position="31"/>
        <end position="41"/>
    </location>
</feature>
<dbReference type="AlphaFoldDB" id="A0A0V1N6C8"/>
<proteinExistence type="predicted"/>
<protein>
    <submittedName>
        <fullName evidence="2">Uncharacterized protein</fullName>
    </submittedName>
</protein>
<evidence type="ECO:0000313" key="3">
    <source>
        <dbReference type="Proteomes" id="UP000054843"/>
    </source>
</evidence>
<gene>
    <name evidence="2" type="ORF">T10_6763</name>
</gene>
<name>A0A0V1N6C8_9BILA</name>
<evidence type="ECO:0000313" key="2">
    <source>
        <dbReference type="EMBL" id="KRZ79577.1"/>
    </source>
</evidence>
<dbReference type="EMBL" id="JYDO01000006">
    <property type="protein sequence ID" value="KRZ79577.1"/>
    <property type="molecule type" value="Genomic_DNA"/>
</dbReference>
<comment type="caution">
    <text evidence="2">The sequence shown here is derived from an EMBL/GenBank/DDBJ whole genome shotgun (WGS) entry which is preliminary data.</text>
</comment>
<feature type="region of interest" description="Disordered" evidence="1">
    <location>
        <begin position="27"/>
        <end position="51"/>
    </location>
</feature>
<accession>A0A0V1N6C8</accession>
<reference evidence="2 3" key="1">
    <citation type="submission" date="2015-01" db="EMBL/GenBank/DDBJ databases">
        <title>Evolution of Trichinella species and genotypes.</title>
        <authorList>
            <person name="Korhonen P.K."/>
            <person name="Edoardo P."/>
            <person name="Giuseppe L.R."/>
            <person name="Gasser R.B."/>
        </authorList>
    </citation>
    <scope>NUCLEOTIDE SEQUENCE [LARGE SCALE GENOMIC DNA]</scope>
    <source>
        <strain evidence="2">ISS1980</strain>
    </source>
</reference>